<dbReference type="Gene3D" id="1.20.1250.20">
    <property type="entry name" value="MFS general substrate transporter like domains"/>
    <property type="match status" value="2"/>
</dbReference>
<evidence type="ECO:0000256" key="7">
    <source>
        <dbReference type="SAM" id="MobiDB-lite"/>
    </source>
</evidence>
<sequence length="480" mass="51756">MPAPLQHKESSNDTLHDDASSSNRFDGAIPSSMSIDSATEETPKQQLRRKIFPILQCFFAVALMGLQDGNFGVILPRIRASYGVSDGLVSILFLLQAGGYFVMAFCNGLVVAKIGQKGALYLGASLMLVSYILLLFGFPFPAMGCIMIILGCGLALTNAGTNVYIITAPYRTIVLNLLHASYGTGALIGPLMSSALLAKDLRWEVSYMILAGVASLNLIGMIACFWHTKIDTHDDPAIESLALNPESTSRPESMIKQALRQRITQVGAFYLLFYVGTEVTFGSWSFTFLTEVRGGDPVHLAQVTSGYWAGLTFGRLFLGAVTAHFGENRMVALYLIITCMMIVVVWQVTAIAGDIFGLVVIGMALGPMFPTTISVASQVLPKHLHTTVIGFLAALGQGGAALFPFITGEIASTAGVIGMMPFTLALTVSMLISWIFMPNVGPPLWPFSKKRRGSDRGNSIVDTIVVDEEKTNSRKQSLEV</sequence>
<feature type="transmembrane region" description="Helical" evidence="8">
    <location>
        <begin position="146"/>
        <end position="166"/>
    </location>
</feature>
<dbReference type="GO" id="GO:0012505">
    <property type="term" value="C:endomembrane system"/>
    <property type="evidence" value="ECO:0007669"/>
    <property type="project" value="UniProtKB-SubCell"/>
</dbReference>
<feature type="transmembrane region" description="Helical" evidence="8">
    <location>
        <begin position="266"/>
        <end position="286"/>
    </location>
</feature>
<evidence type="ECO:0000259" key="9">
    <source>
        <dbReference type="PROSITE" id="PS50850"/>
    </source>
</evidence>
<feature type="transmembrane region" description="Helical" evidence="8">
    <location>
        <begin position="87"/>
        <end position="112"/>
    </location>
</feature>
<evidence type="ECO:0000256" key="4">
    <source>
        <dbReference type="ARBA" id="ARBA00022692"/>
    </source>
</evidence>
<keyword evidence="6 8" id="KW-0472">Membrane</keyword>
<feature type="transmembrane region" description="Helical" evidence="8">
    <location>
        <begin position="306"/>
        <end position="325"/>
    </location>
</feature>
<feature type="transmembrane region" description="Helical" evidence="8">
    <location>
        <begin position="173"/>
        <end position="193"/>
    </location>
</feature>
<evidence type="ECO:0000256" key="3">
    <source>
        <dbReference type="ARBA" id="ARBA00022448"/>
    </source>
</evidence>
<comment type="similarity">
    <text evidence="2">Belongs to the major facilitator superfamily.</text>
</comment>
<dbReference type="InterPro" id="IPR036259">
    <property type="entry name" value="MFS_trans_sf"/>
</dbReference>
<evidence type="ECO:0000256" key="2">
    <source>
        <dbReference type="ARBA" id="ARBA00008335"/>
    </source>
</evidence>
<feature type="compositionally biased region" description="Basic and acidic residues" evidence="7">
    <location>
        <begin position="1"/>
        <end position="19"/>
    </location>
</feature>
<name>A0A8H7UKE8_MORIS</name>
<feature type="domain" description="Major facilitator superfamily (MFS) profile" evidence="9">
    <location>
        <begin position="53"/>
        <end position="441"/>
    </location>
</feature>
<proteinExistence type="inferred from homology"/>
<dbReference type="Proteomes" id="UP000654370">
    <property type="component" value="Unassembled WGS sequence"/>
</dbReference>
<dbReference type="FunFam" id="1.20.1250.20:FF:000286">
    <property type="entry name" value="MFS efflux transporter"/>
    <property type="match status" value="1"/>
</dbReference>
<dbReference type="InterPro" id="IPR011701">
    <property type="entry name" value="MFS"/>
</dbReference>
<feature type="transmembrane region" description="Helical" evidence="8">
    <location>
        <begin position="332"/>
        <end position="349"/>
    </location>
</feature>
<feature type="transmembrane region" description="Helical" evidence="8">
    <location>
        <begin position="355"/>
        <end position="376"/>
    </location>
</feature>
<dbReference type="PROSITE" id="PS50850">
    <property type="entry name" value="MFS"/>
    <property type="match status" value="1"/>
</dbReference>
<dbReference type="OrthoDB" id="413079at2759"/>
<organism evidence="10 11">
    <name type="scientific">Mortierella isabellina</name>
    <name type="common">Filamentous fungus</name>
    <name type="synonym">Umbelopsis isabellina</name>
    <dbReference type="NCBI Taxonomy" id="91625"/>
    <lineage>
        <taxon>Eukaryota</taxon>
        <taxon>Fungi</taxon>
        <taxon>Fungi incertae sedis</taxon>
        <taxon>Mucoromycota</taxon>
        <taxon>Mucoromycotina</taxon>
        <taxon>Umbelopsidomycetes</taxon>
        <taxon>Umbelopsidales</taxon>
        <taxon>Umbelopsidaceae</taxon>
        <taxon>Umbelopsis</taxon>
    </lineage>
</organism>
<dbReference type="GO" id="GO:0022857">
    <property type="term" value="F:transmembrane transporter activity"/>
    <property type="evidence" value="ECO:0007669"/>
    <property type="project" value="InterPro"/>
</dbReference>
<dbReference type="PANTHER" id="PTHR23514:SF3">
    <property type="entry name" value="BYPASS OF STOP CODON PROTEIN 6"/>
    <property type="match status" value="1"/>
</dbReference>
<accession>A0A8H7UKE8</accession>
<dbReference type="PANTHER" id="PTHR23514">
    <property type="entry name" value="BYPASS OF STOP CODON PROTEIN 6"/>
    <property type="match status" value="1"/>
</dbReference>
<dbReference type="SUPFAM" id="SSF103473">
    <property type="entry name" value="MFS general substrate transporter"/>
    <property type="match status" value="1"/>
</dbReference>
<protein>
    <recommendedName>
        <fullName evidence="9">Major facilitator superfamily (MFS) profile domain-containing protein</fullName>
    </recommendedName>
</protein>
<dbReference type="EMBL" id="JAEPQZ010000001">
    <property type="protein sequence ID" value="KAG2186410.1"/>
    <property type="molecule type" value="Genomic_DNA"/>
</dbReference>
<evidence type="ECO:0000313" key="11">
    <source>
        <dbReference type="Proteomes" id="UP000654370"/>
    </source>
</evidence>
<feature type="region of interest" description="Disordered" evidence="7">
    <location>
        <begin position="1"/>
        <end position="42"/>
    </location>
</feature>
<evidence type="ECO:0000256" key="1">
    <source>
        <dbReference type="ARBA" id="ARBA00004127"/>
    </source>
</evidence>
<evidence type="ECO:0000256" key="5">
    <source>
        <dbReference type="ARBA" id="ARBA00022989"/>
    </source>
</evidence>
<evidence type="ECO:0000256" key="6">
    <source>
        <dbReference type="ARBA" id="ARBA00023136"/>
    </source>
</evidence>
<feature type="transmembrane region" description="Helical" evidence="8">
    <location>
        <begin position="205"/>
        <end position="226"/>
    </location>
</feature>
<comment type="subcellular location">
    <subcellularLocation>
        <location evidence="1">Endomembrane system</location>
        <topology evidence="1">Multi-pass membrane protein</topology>
    </subcellularLocation>
</comment>
<gene>
    <name evidence="10" type="ORF">INT43_002848</name>
</gene>
<keyword evidence="4 8" id="KW-0812">Transmembrane</keyword>
<feature type="transmembrane region" description="Helical" evidence="8">
    <location>
        <begin position="51"/>
        <end position="67"/>
    </location>
</feature>
<feature type="transmembrane region" description="Helical" evidence="8">
    <location>
        <begin position="419"/>
        <end position="441"/>
    </location>
</feature>
<keyword evidence="3" id="KW-0813">Transport</keyword>
<dbReference type="InterPro" id="IPR051788">
    <property type="entry name" value="MFS_Transporter"/>
</dbReference>
<keyword evidence="5 8" id="KW-1133">Transmembrane helix</keyword>
<feature type="transmembrane region" description="Helical" evidence="8">
    <location>
        <begin position="119"/>
        <end position="140"/>
    </location>
</feature>
<dbReference type="InterPro" id="IPR020846">
    <property type="entry name" value="MFS_dom"/>
</dbReference>
<comment type="caution">
    <text evidence="10">The sequence shown here is derived from an EMBL/GenBank/DDBJ whole genome shotgun (WGS) entry which is preliminary data.</text>
</comment>
<evidence type="ECO:0000256" key="8">
    <source>
        <dbReference type="SAM" id="Phobius"/>
    </source>
</evidence>
<evidence type="ECO:0000313" key="10">
    <source>
        <dbReference type="EMBL" id="KAG2186410.1"/>
    </source>
</evidence>
<dbReference type="AlphaFoldDB" id="A0A8H7UKE8"/>
<keyword evidence="11" id="KW-1185">Reference proteome</keyword>
<reference evidence="10" key="1">
    <citation type="submission" date="2020-12" db="EMBL/GenBank/DDBJ databases">
        <title>Metabolic potential, ecology and presence of endohyphal bacteria is reflected in genomic diversity of Mucoromycotina.</title>
        <authorList>
            <person name="Muszewska A."/>
            <person name="Okrasinska A."/>
            <person name="Steczkiewicz K."/>
            <person name="Drgas O."/>
            <person name="Orlowska M."/>
            <person name="Perlinska-Lenart U."/>
            <person name="Aleksandrzak-Piekarczyk T."/>
            <person name="Szatraj K."/>
            <person name="Zielenkiewicz U."/>
            <person name="Pilsyk S."/>
            <person name="Malc E."/>
            <person name="Mieczkowski P."/>
            <person name="Kruszewska J.S."/>
            <person name="Biernat P."/>
            <person name="Pawlowska J."/>
        </authorList>
    </citation>
    <scope>NUCLEOTIDE SEQUENCE</scope>
    <source>
        <strain evidence="10">WA0000067209</strain>
    </source>
</reference>
<feature type="transmembrane region" description="Helical" evidence="8">
    <location>
        <begin position="388"/>
        <end position="407"/>
    </location>
</feature>
<dbReference type="Pfam" id="PF07690">
    <property type="entry name" value="MFS_1"/>
    <property type="match status" value="1"/>
</dbReference>
<dbReference type="GO" id="GO:0016020">
    <property type="term" value="C:membrane"/>
    <property type="evidence" value="ECO:0007669"/>
    <property type="project" value="TreeGrafter"/>
</dbReference>